<evidence type="ECO:0000259" key="6">
    <source>
        <dbReference type="Pfam" id="PF00155"/>
    </source>
</evidence>
<dbReference type="InterPro" id="IPR004839">
    <property type="entry name" value="Aminotransferase_I/II_large"/>
</dbReference>
<dbReference type="NCBIfam" id="NF005744">
    <property type="entry name" value="PRK07568.1"/>
    <property type="match status" value="1"/>
</dbReference>
<evidence type="ECO:0000313" key="8">
    <source>
        <dbReference type="Proteomes" id="UP000229335"/>
    </source>
</evidence>
<dbReference type="GO" id="GO:0030170">
    <property type="term" value="F:pyridoxal phosphate binding"/>
    <property type="evidence" value="ECO:0007669"/>
    <property type="project" value="InterPro"/>
</dbReference>
<dbReference type="EC" id="2.6.1.1" evidence="7"/>
<dbReference type="InterPro" id="IPR015421">
    <property type="entry name" value="PyrdxlP-dep_Trfase_major"/>
</dbReference>
<proteinExistence type="inferred from homology"/>
<dbReference type="Pfam" id="PF00155">
    <property type="entry name" value="Aminotran_1_2"/>
    <property type="match status" value="1"/>
</dbReference>
<evidence type="ECO:0000256" key="5">
    <source>
        <dbReference type="ARBA" id="ARBA00022898"/>
    </source>
</evidence>
<dbReference type="InterPro" id="IPR015424">
    <property type="entry name" value="PyrdxlP-dep_Trfase"/>
</dbReference>
<evidence type="ECO:0000256" key="1">
    <source>
        <dbReference type="ARBA" id="ARBA00001933"/>
    </source>
</evidence>
<comment type="cofactor">
    <cofactor evidence="1">
        <name>pyridoxal 5'-phosphate</name>
        <dbReference type="ChEBI" id="CHEBI:597326"/>
    </cofactor>
</comment>
<dbReference type="SUPFAM" id="SSF53383">
    <property type="entry name" value="PLP-dependent transferases"/>
    <property type="match status" value="1"/>
</dbReference>
<dbReference type="InterPro" id="IPR050596">
    <property type="entry name" value="AspAT/PAT-like"/>
</dbReference>
<dbReference type="EMBL" id="PFAS01000057">
    <property type="protein sequence ID" value="PIT93624.1"/>
    <property type="molecule type" value="Genomic_DNA"/>
</dbReference>
<keyword evidence="4 7" id="KW-0808">Transferase</keyword>
<organism evidence="7 8">
    <name type="scientific">Candidatus Falkowbacteria bacterium CG10_big_fil_rev_8_21_14_0_10_43_11</name>
    <dbReference type="NCBI Taxonomy" id="1974568"/>
    <lineage>
        <taxon>Bacteria</taxon>
        <taxon>Candidatus Falkowiibacteriota</taxon>
    </lineage>
</organism>
<evidence type="ECO:0000256" key="3">
    <source>
        <dbReference type="ARBA" id="ARBA00022576"/>
    </source>
</evidence>
<keyword evidence="5" id="KW-0663">Pyridoxal phosphate</keyword>
<evidence type="ECO:0000313" key="7">
    <source>
        <dbReference type="EMBL" id="PIT93624.1"/>
    </source>
</evidence>
<reference evidence="8" key="1">
    <citation type="submission" date="2017-09" db="EMBL/GenBank/DDBJ databases">
        <title>Depth-based differentiation of microbial function through sediment-hosted aquifers and enrichment of novel symbionts in the deep terrestrial subsurface.</title>
        <authorList>
            <person name="Probst A.J."/>
            <person name="Ladd B."/>
            <person name="Jarett J.K."/>
            <person name="Geller-Mcgrath D.E."/>
            <person name="Sieber C.M.K."/>
            <person name="Emerson J.B."/>
            <person name="Anantharaman K."/>
            <person name="Thomas B.C."/>
            <person name="Malmstrom R."/>
            <person name="Stieglmeier M."/>
            <person name="Klingl A."/>
            <person name="Woyke T."/>
            <person name="Ryan C.M."/>
            <person name="Banfield J.F."/>
        </authorList>
    </citation>
    <scope>NUCLEOTIDE SEQUENCE [LARGE SCALE GENOMIC DNA]</scope>
</reference>
<dbReference type="CDD" id="cd00609">
    <property type="entry name" value="AAT_like"/>
    <property type="match status" value="1"/>
</dbReference>
<sequence length="407" mass="45410">MRRFVGLLNMLKISQRANKVIASPVRKFLPLMLAAEKRGVKVFKLNVGNPNIAPPPLLLKTIKNYQPLSLDYAPSPGIREHVAAWVLYYKKLKINLKSENIIPTVGGAEAILLSVMAVTDPGDELIVFEPFYASYKGFAAMAGFKLVPVTLRVDNDFALPAAAEIEKKITRKTKAIIVINPNNPTGTVWGKKESQIIIDIANKNNLFVISDETYREIVFEQKPSSILNLPAAKNCAIVVDSASKRFSCPGARIGCIASFNNEIMAAVLKFAMIRLSAPTLEQYGLIPLLKNSTNYTEKITAEYKKRRDAVFNALQKMPGVICQKPQGAFYIIAKLPVDNAENFVKFMLMEFSYNKKTVIVTPAENFYMTPGLGRNEIRIAYVLSVKELKEAMEVLRKGLEKYKAKKQ</sequence>
<dbReference type="AlphaFoldDB" id="A0A2M6WLP0"/>
<accession>A0A2M6WLP0</accession>
<dbReference type="Gene3D" id="3.40.640.10">
    <property type="entry name" value="Type I PLP-dependent aspartate aminotransferase-like (Major domain)"/>
    <property type="match status" value="1"/>
</dbReference>
<dbReference type="InterPro" id="IPR015422">
    <property type="entry name" value="PyrdxlP-dep_Trfase_small"/>
</dbReference>
<feature type="domain" description="Aminotransferase class I/classII large" evidence="6">
    <location>
        <begin position="41"/>
        <end position="395"/>
    </location>
</feature>
<gene>
    <name evidence="7" type="ORF">COU00_03285</name>
</gene>
<keyword evidence="3 7" id="KW-0032">Aminotransferase</keyword>
<name>A0A2M6WLP0_9BACT</name>
<dbReference type="Proteomes" id="UP000229335">
    <property type="component" value="Unassembled WGS sequence"/>
</dbReference>
<dbReference type="Gene3D" id="3.90.1150.10">
    <property type="entry name" value="Aspartate Aminotransferase, domain 1"/>
    <property type="match status" value="1"/>
</dbReference>
<protein>
    <submittedName>
        <fullName evidence="7">Aspartate aminotransferase</fullName>
        <ecNumber evidence="7">2.6.1.1</ecNumber>
    </submittedName>
</protein>
<evidence type="ECO:0000256" key="4">
    <source>
        <dbReference type="ARBA" id="ARBA00022679"/>
    </source>
</evidence>
<comment type="caution">
    <text evidence="7">The sequence shown here is derived from an EMBL/GenBank/DDBJ whole genome shotgun (WGS) entry which is preliminary data.</text>
</comment>
<dbReference type="PANTHER" id="PTHR46383">
    <property type="entry name" value="ASPARTATE AMINOTRANSFERASE"/>
    <property type="match status" value="1"/>
</dbReference>
<dbReference type="GO" id="GO:0004069">
    <property type="term" value="F:L-aspartate:2-oxoglutarate aminotransferase activity"/>
    <property type="evidence" value="ECO:0007669"/>
    <property type="project" value="UniProtKB-EC"/>
</dbReference>
<dbReference type="GO" id="GO:0006520">
    <property type="term" value="P:amino acid metabolic process"/>
    <property type="evidence" value="ECO:0007669"/>
    <property type="project" value="InterPro"/>
</dbReference>
<evidence type="ECO:0000256" key="2">
    <source>
        <dbReference type="ARBA" id="ARBA00007441"/>
    </source>
</evidence>
<comment type="similarity">
    <text evidence="2">Belongs to the class-I pyridoxal-phosphate-dependent aminotransferase family.</text>
</comment>